<reference evidence="2" key="1">
    <citation type="journal article" date="2022" name="Arch. Microbiol.">
        <title>Pseudodesulfovibrio sediminis sp. nov., a mesophilic and neutrophilic sulfate-reducing bacterium isolated from sediment of a brackish lake.</title>
        <authorList>
            <person name="Takahashi A."/>
            <person name="Kojima H."/>
            <person name="Watanabe M."/>
            <person name="Fukui M."/>
        </authorList>
    </citation>
    <scope>NUCLEOTIDE SEQUENCE</scope>
    <source>
        <strain evidence="2">SF6</strain>
    </source>
</reference>
<evidence type="ECO:0000256" key="1">
    <source>
        <dbReference type="ARBA" id="ARBA00006799"/>
    </source>
</evidence>
<dbReference type="Proteomes" id="UP001053296">
    <property type="component" value="Chromosome"/>
</dbReference>
<dbReference type="NCBIfam" id="TIGR01540">
    <property type="entry name" value="portal_PBSX"/>
    <property type="match status" value="1"/>
</dbReference>
<name>A0ABM7PA84_9BACT</name>
<dbReference type="Pfam" id="PF04860">
    <property type="entry name" value="Phage_portal"/>
    <property type="match status" value="1"/>
</dbReference>
<dbReference type="InterPro" id="IPR006944">
    <property type="entry name" value="Phage/GTA_portal"/>
</dbReference>
<evidence type="ECO:0000313" key="2">
    <source>
        <dbReference type="EMBL" id="BCS89979.1"/>
    </source>
</evidence>
<evidence type="ECO:0000313" key="3">
    <source>
        <dbReference type="Proteomes" id="UP001053296"/>
    </source>
</evidence>
<keyword evidence="3" id="KW-1185">Reference proteome</keyword>
<gene>
    <name evidence="2" type="primary">gpQ</name>
    <name evidence="2" type="ORF">PSDVSF_32210</name>
</gene>
<accession>A0ABM7PA84</accession>
<dbReference type="EMBL" id="AP024485">
    <property type="protein sequence ID" value="BCS89979.1"/>
    <property type="molecule type" value="Genomic_DNA"/>
</dbReference>
<organism evidence="2 3">
    <name type="scientific">Pseudodesulfovibrio sediminis</name>
    <dbReference type="NCBI Taxonomy" id="2810563"/>
    <lineage>
        <taxon>Bacteria</taxon>
        <taxon>Pseudomonadati</taxon>
        <taxon>Thermodesulfobacteriota</taxon>
        <taxon>Desulfovibrionia</taxon>
        <taxon>Desulfovibrionales</taxon>
        <taxon>Desulfovibrionaceae</taxon>
    </lineage>
</organism>
<comment type="similarity">
    <text evidence="1">Belongs to the phage portal family. PBSX subfamily.</text>
</comment>
<dbReference type="RefSeq" id="WP_229591927.1">
    <property type="nucleotide sequence ID" value="NZ_AP024485.1"/>
</dbReference>
<dbReference type="InterPro" id="IPR006430">
    <property type="entry name" value="Phage_portal_PBSX"/>
</dbReference>
<protein>
    <submittedName>
        <fullName evidence="2">Portal vertex protein</fullName>
    </submittedName>
</protein>
<proteinExistence type="inferred from homology"/>
<sequence length="326" mass="37084">MSDSQIFTFGDPEPVLDGAIYDNLGAYLWDNGRYYETPVPLTGLARLLRANAYHGPALGFKTQQIMRGFHASNAVSRKAMKAMAKDYVVFENAYFQKIRNFIGEVVELKHLPAINMRRMKEPDTFCMLQIHGELLPFEQGEVLHIKSYDVSQTIYGLPEYLGAIQSMLLNEEATLFRRKYYRNGAHMGYVFNTTGNIDKDAQEQLKEKIKGTKGLGNFRSMYVHIPDGDKDSVRILPVGDFSTKDELEKIKNLSRDDIIAAHRMPPALACLIPQNQTGFGDIVKIDAVYQKNEIHPIQDELAEDINEVLVQRDRISFDRETDNQAV</sequence>